<keyword evidence="3" id="KW-1185">Reference proteome</keyword>
<proteinExistence type="predicted"/>
<dbReference type="InterPro" id="IPR018523">
    <property type="entry name" value="Isocitrate_lyase_ph_CS"/>
</dbReference>
<comment type="caution">
    <text evidence="2">The sequence shown here is derived from an EMBL/GenBank/DDBJ whole genome shotgun (WGS) entry which is preliminary data.</text>
</comment>
<dbReference type="Proteomes" id="UP000807469">
    <property type="component" value="Unassembled WGS sequence"/>
</dbReference>
<reference evidence="2" key="1">
    <citation type="submission" date="2020-11" db="EMBL/GenBank/DDBJ databases">
        <authorList>
            <consortium name="DOE Joint Genome Institute"/>
            <person name="Ahrendt S."/>
            <person name="Riley R."/>
            <person name="Andreopoulos W."/>
            <person name="Labutti K."/>
            <person name="Pangilinan J."/>
            <person name="Ruiz-Duenas F.J."/>
            <person name="Barrasa J.M."/>
            <person name="Sanchez-Garcia M."/>
            <person name="Camarero S."/>
            <person name="Miyauchi S."/>
            <person name="Serrano A."/>
            <person name="Linde D."/>
            <person name="Babiker R."/>
            <person name="Drula E."/>
            <person name="Ayuso-Fernandez I."/>
            <person name="Pacheco R."/>
            <person name="Padilla G."/>
            <person name="Ferreira P."/>
            <person name="Barriuso J."/>
            <person name="Kellner H."/>
            <person name="Castanera R."/>
            <person name="Alfaro M."/>
            <person name="Ramirez L."/>
            <person name="Pisabarro A.G."/>
            <person name="Kuo A."/>
            <person name="Tritt A."/>
            <person name="Lipzen A."/>
            <person name="He G."/>
            <person name="Yan M."/>
            <person name="Ng V."/>
            <person name="Cullen D."/>
            <person name="Martin F."/>
            <person name="Rosso M.-N."/>
            <person name="Henrissat B."/>
            <person name="Hibbett D."/>
            <person name="Martinez A.T."/>
            <person name="Grigoriev I.V."/>
        </authorList>
    </citation>
    <scope>NUCLEOTIDE SEQUENCE</scope>
    <source>
        <strain evidence="2">CIRM-BRFM 674</strain>
    </source>
</reference>
<dbReference type="PANTHER" id="PTHR42905">
    <property type="entry name" value="PHOSPHOENOLPYRUVATE CARBOXYLASE"/>
    <property type="match status" value="1"/>
</dbReference>
<dbReference type="OrthoDB" id="1923844at2759"/>
<dbReference type="Pfam" id="PF13714">
    <property type="entry name" value="PEP_mutase"/>
    <property type="match status" value="1"/>
</dbReference>
<dbReference type="PANTHER" id="PTHR42905:SF2">
    <property type="entry name" value="PHOSPHOENOLPYRUVATE CARBOXYLASE FAMILY PROTEIN"/>
    <property type="match status" value="1"/>
</dbReference>
<protein>
    <submittedName>
        <fullName evidence="2">Oxaloacetate acetylhydrolase</fullName>
    </submittedName>
</protein>
<gene>
    <name evidence="2" type="ORF">BDN70DRAFT_368544</name>
</gene>
<dbReference type="InterPro" id="IPR039556">
    <property type="entry name" value="ICL/PEPM"/>
</dbReference>
<dbReference type="CDD" id="cd00377">
    <property type="entry name" value="ICL_PEPM"/>
    <property type="match status" value="1"/>
</dbReference>
<name>A0A9P5ZFD4_9AGAR</name>
<feature type="region of interest" description="Disordered" evidence="1">
    <location>
        <begin position="34"/>
        <end position="72"/>
    </location>
</feature>
<dbReference type="EMBL" id="MU155132">
    <property type="protein sequence ID" value="KAF9486005.1"/>
    <property type="molecule type" value="Genomic_DNA"/>
</dbReference>
<dbReference type="InterPro" id="IPR040442">
    <property type="entry name" value="Pyrv_kinase-like_dom_sf"/>
</dbReference>
<dbReference type="Gene3D" id="3.20.20.60">
    <property type="entry name" value="Phosphoenolpyruvate-binding domains"/>
    <property type="match status" value="1"/>
</dbReference>
<evidence type="ECO:0000256" key="1">
    <source>
        <dbReference type="SAM" id="MobiDB-lite"/>
    </source>
</evidence>
<sequence length="384" mass="40781">MSLTELWGIWKERLVLFPKILKWLLSLSFLSSLGSSKPRDSVALSKKDVSPPSTDSDHSDETSSSDGDNSYYNARLDPKNYLDGPLSPNPATRLRQLLARPGIIVAPGICDGISARCAIEAGFECLYQSGAATTASRLGQPDLAIATLNDFVEAGQMVSSIDPSIPVIADADTGFGGPANVARTVYQYIQAGIAGLHIEDQVQTKRCGHLMGKQVVSREEFITRIRAAVIARDSVPNSDFVIIGRTDSAQVLGMEEAITRLQLAAAAGADVCFIEGVKTEALLKSTVAALAPKPVLVNVISGGLTPSFTSPEAEAMGAKIIIFSLVSCVAMVHGVREAMRSLKKTGTDFSTAKGMDPKRFFEVMGLDDVVSLDSKAGGKAFEVV</sequence>
<organism evidence="2 3">
    <name type="scientific">Pholiota conissans</name>
    <dbReference type="NCBI Taxonomy" id="109636"/>
    <lineage>
        <taxon>Eukaryota</taxon>
        <taxon>Fungi</taxon>
        <taxon>Dikarya</taxon>
        <taxon>Basidiomycota</taxon>
        <taxon>Agaricomycotina</taxon>
        <taxon>Agaricomycetes</taxon>
        <taxon>Agaricomycetidae</taxon>
        <taxon>Agaricales</taxon>
        <taxon>Agaricineae</taxon>
        <taxon>Strophariaceae</taxon>
        <taxon>Pholiota</taxon>
    </lineage>
</organism>
<dbReference type="AlphaFoldDB" id="A0A9P5ZFD4"/>
<evidence type="ECO:0000313" key="2">
    <source>
        <dbReference type="EMBL" id="KAF9486005.1"/>
    </source>
</evidence>
<dbReference type="GO" id="GO:0003824">
    <property type="term" value="F:catalytic activity"/>
    <property type="evidence" value="ECO:0007669"/>
    <property type="project" value="InterPro"/>
</dbReference>
<dbReference type="PROSITE" id="PS00161">
    <property type="entry name" value="ISOCITRATE_LYASE"/>
    <property type="match status" value="1"/>
</dbReference>
<evidence type="ECO:0000313" key="3">
    <source>
        <dbReference type="Proteomes" id="UP000807469"/>
    </source>
</evidence>
<accession>A0A9P5ZFD4</accession>
<dbReference type="SUPFAM" id="SSF51621">
    <property type="entry name" value="Phosphoenolpyruvate/pyruvate domain"/>
    <property type="match status" value="1"/>
</dbReference>
<dbReference type="InterPro" id="IPR015813">
    <property type="entry name" value="Pyrv/PenolPyrv_kinase-like_dom"/>
</dbReference>
<feature type="compositionally biased region" description="Basic and acidic residues" evidence="1">
    <location>
        <begin position="37"/>
        <end position="61"/>
    </location>
</feature>